<evidence type="ECO:0000313" key="4">
    <source>
        <dbReference type="Proteomes" id="UP000007360"/>
    </source>
</evidence>
<protein>
    <recommendedName>
        <fullName evidence="2">DUF1616 domain-containing protein</fullName>
    </recommendedName>
</protein>
<evidence type="ECO:0000256" key="1">
    <source>
        <dbReference type="SAM" id="Phobius"/>
    </source>
</evidence>
<dbReference type="RefSeq" id="WP_004031644.1">
    <property type="nucleotide sequence ID" value="NZ_AMPO01000010.1"/>
</dbReference>
<organism evidence="3 4">
    <name type="scientific">Methanobacterium formicicum (strain DSM 3637 / PP1)</name>
    <dbReference type="NCBI Taxonomy" id="1204725"/>
    <lineage>
        <taxon>Archaea</taxon>
        <taxon>Methanobacteriati</taxon>
        <taxon>Methanobacteriota</taxon>
        <taxon>Methanomada group</taxon>
        <taxon>Methanobacteria</taxon>
        <taxon>Methanobacteriales</taxon>
        <taxon>Methanobacteriaceae</taxon>
        <taxon>Methanobacterium</taxon>
    </lineage>
</organism>
<dbReference type="PATRIC" id="fig|1204725.3.peg.2187"/>
<dbReference type="Pfam" id="PF07760">
    <property type="entry name" value="DUF1616"/>
    <property type="match status" value="1"/>
</dbReference>
<keyword evidence="1" id="KW-0812">Transmembrane</keyword>
<gene>
    <name evidence="3" type="ORF">A994_10869</name>
</gene>
<proteinExistence type="predicted"/>
<evidence type="ECO:0000313" key="3">
    <source>
        <dbReference type="EMBL" id="EKF85115.1"/>
    </source>
</evidence>
<feature type="domain" description="DUF1616" evidence="2">
    <location>
        <begin position="4"/>
        <end position="138"/>
    </location>
</feature>
<accession>K2RQS2</accession>
<dbReference type="InterPro" id="IPR013783">
    <property type="entry name" value="Ig-like_fold"/>
</dbReference>
<dbReference type="InterPro" id="IPR011674">
    <property type="entry name" value="DUF1616"/>
</dbReference>
<reference evidence="3 4" key="1">
    <citation type="journal article" date="2012" name="J. Bacteriol.">
        <title>Draft genome sequence of Methanobacterium formicicum DSM 3637, an archaebacterium isolated from the methane producer amoeba Pelomyxa palustris.</title>
        <authorList>
            <person name="Gutierrez G."/>
        </authorList>
    </citation>
    <scope>NUCLEOTIDE SEQUENCE [LARGE SCALE GENOMIC DNA]</scope>
    <source>
        <strain evidence="4">DSM 3637 / PP1</strain>
    </source>
</reference>
<dbReference type="Gene3D" id="2.60.40.10">
    <property type="entry name" value="Immunoglobulins"/>
    <property type="match status" value="1"/>
</dbReference>
<dbReference type="EMBL" id="AMPO01000010">
    <property type="protein sequence ID" value="EKF85115.1"/>
    <property type="molecule type" value="Genomic_DNA"/>
</dbReference>
<dbReference type="AlphaFoldDB" id="K2RQS2"/>
<name>K2RQS2_METFP</name>
<keyword evidence="1" id="KW-1133">Transmembrane helix</keyword>
<evidence type="ECO:0000259" key="2">
    <source>
        <dbReference type="Pfam" id="PF07760"/>
    </source>
</evidence>
<sequence>MDFDKTVSIIILIILIIGVIGVVYIILNPVESKGFTEFYILNSNGSAGNYPTNLTIGDKGNIIIGITNNEHLNSNYLVKIKRNNTLLKQENVSLGNGEKKEITYNFTAATTGQYKLEFDLYKLPDTNNIYRSVFLWVNVKGY</sequence>
<dbReference type="Proteomes" id="UP000007360">
    <property type="component" value="Unassembled WGS sequence"/>
</dbReference>
<feature type="transmembrane region" description="Helical" evidence="1">
    <location>
        <begin position="6"/>
        <end position="27"/>
    </location>
</feature>
<keyword evidence="1" id="KW-0472">Membrane</keyword>
<keyword evidence="4" id="KW-1185">Reference proteome</keyword>
<comment type="caution">
    <text evidence="3">The sequence shown here is derived from an EMBL/GenBank/DDBJ whole genome shotgun (WGS) entry which is preliminary data.</text>
</comment>
<dbReference type="OrthoDB" id="82282at2157"/>